<dbReference type="Proteomes" id="UP001576784">
    <property type="component" value="Unassembled WGS sequence"/>
</dbReference>
<organism evidence="1 2">
    <name type="scientific">Floridaenema flaviceps BLCC-F50</name>
    <dbReference type="NCBI Taxonomy" id="3153642"/>
    <lineage>
        <taxon>Bacteria</taxon>
        <taxon>Bacillati</taxon>
        <taxon>Cyanobacteriota</taxon>
        <taxon>Cyanophyceae</taxon>
        <taxon>Oscillatoriophycideae</taxon>
        <taxon>Aerosakkonematales</taxon>
        <taxon>Aerosakkonemataceae</taxon>
        <taxon>Floridanema</taxon>
        <taxon>Floridanema flaviceps</taxon>
    </lineage>
</organism>
<sequence length="66" mass="7127">MTVQVMVHVSTPNGNHPAGIETFSRVPSVGEKIQVPEGIHQVIDVIHFSFRGLPTNAPVATILVQQ</sequence>
<evidence type="ECO:0000313" key="1">
    <source>
        <dbReference type="EMBL" id="MFB2891991.1"/>
    </source>
</evidence>
<gene>
    <name evidence="1" type="ORF">ACE1CI_03490</name>
</gene>
<evidence type="ECO:0000313" key="2">
    <source>
        <dbReference type="Proteomes" id="UP001576784"/>
    </source>
</evidence>
<proteinExistence type="predicted"/>
<reference evidence="1 2" key="1">
    <citation type="submission" date="2024-09" db="EMBL/GenBank/DDBJ databases">
        <title>Floridaenema gen nov. (Aerosakkonemataceae, Aerosakkonematales ord. nov., Cyanobacteria) from benthic tropical and subtropical fresh waters, with the description of four new species.</title>
        <authorList>
            <person name="Moretto J.A."/>
            <person name="Berthold D.E."/>
            <person name="Lefler F.W."/>
            <person name="Huang I.-S."/>
            <person name="Laughinghouse H. IV."/>
        </authorList>
    </citation>
    <scope>NUCLEOTIDE SEQUENCE [LARGE SCALE GENOMIC DNA]</scope>
    <source>
        <strain evidence="1 2">BLCC-F50</strain>
    </source>
</reference>
<protein>
    <submittedName>
        <fullName evidence="1">Uncharacterized protein</fullName>
    </submittedName>
</protein>
<dbReference type="RefSeq" id="WP_413261668.1">
    <property type="nucleotide sequence ID" value="NZ_JBHFNR010000019.1"/>
</dbReference>
<keyword evidence="2" id="KW-1185">Reference proteome</keyword>
<comment type="caution">
    <text evidence="1">The sequence shown here is derived from an EMBL/GenBank/DDBJ whole genome shotgun (WGS) entry which is preliminary data.</text>
</comment>
<accession>A0ABV4XJV8</accession>
<name>A0ABV4XJV8_9CYAN</name>
<dbReference type="EMBL" id="JBHFNR010000019">
    <property type="protein sequence ID" value="MFB2891991.1"/>
    <property type="molecule type" value="Genomic_DNA"/>
</dbReference>